<dbReference type="RefSeq" id="WP_306351220.1">
    <property type="nucleotide sequence ID" value="NZ_JASAWV010000004.1"/>
</dbReference>
<sequence>MYNNLIHSSFADIPSNDRKTTILIVGAGFGGGEFLSKSIELSIKDELTNLIRYIIVDPIAIDKYGCGIAWDTEQPRLLRSNNYIPLLILKEHLNNIFSNQEVNISLKEEIGIDLTQQYVERYKMGLIFHESFKKTLTKALKNKIEIYIVQSQVINIKQSYSNKFEIEDLNQHRLLSEIVVLAVGHFPNTIFSNLEGLPNYVKTPWEWKRFKEINKKDHVALLGLGPSAIDVIQILLEKKHENIKGFSRTGLMYYPRPRFKPIKLKIVSESLLQKASLHGGLKLNSLIEILLSEFNSQSVDWHLVIDAIEYSKLSPKNALKLGIEQSIDENNWYGIILELEKFVPLIWNLLVIEDRPKFKRLYAQLSKIIYGMPPPVASKILTAIDSGKLQTYRGLSEVNWNGSCFEIKTQQYGVERVYLSDIVINCTGFGFHLDESPWKFVQNMINNKLMIIGPNKYPLIDFKTGQLLDKNHKKQGEIYCIEGSLTLEKNLVTNGLRKVYKSVNIIVREIHNKILKHNK</sequence>
<accession>A0AAW8CDZ6</accession>
<evidence type="ECO:0000313" key="3">
    <source>
        <dbReference type="Proteomes" id="UP001226020"/>
    </source>
</evidence>
<dbReference type="PANTHER" id="PTHR40254:SF1">
    <property type="entry name" value="BLR0577 PROTEIN"/>
    <property type="match status" value="1"/>
</dbReference>
<organism evidence="2 3">
    <name type="scientific">Phocoenobacter atlanticus subsp. atlanticus</name>
    <dbReference type="NCBI Taxonomy" id="3061285"/>
    <lineage>
        <taxon>Bacteria</taxon>
        <taxon>Pseudomonadati</taxon>
        <taxon>Pseudomonadota</taxon>
        <taxon>Gammaproteobacteria</taxon>
        <taxon>Pasteurellales</taxon>
        <taxon>Pasteurellaceae</taxon>
        <taxon>Phocoenobacter</taxon>
        <taxon>Phocoenobacter atlanticus</taxon>
    </lineage>
</organism>
<dbReference type="Pfam" id="PF13454">
    <property type="entry name" value="NAD_binding_9"/>
    <property type="match status" value="1"/>
</dbReference>
<dbReference type="AlphaFoldDB" id="A0AAW8CDZ6"/>
<feature type="domain" description="FAD-dependent urate hydroxylase HpyO/Asp monooxygenase CreE-like FAD/NAD(P)-binding" evidence="1">
    <location>
        <begin position="24"/>
        <end position="186"/>
    </location>
</feature>
<dbReference type="PANTHER" id="PTHR40254">
    <property type="entry name" value="BLR0577 PROTEIN"/>
    <property type="match status" value="1"/>
</dbReference>
<comment type="caution">
    <text evidence="2">The sequence shown here is derived from an EMBL/GenBank/DDBJ whole genome shotgun (WGS) entry which is preliminary data.</text>
</comment>
<proteinExistence type="predicted"/>
<evidence type="ECO:0000259" key="1">
    <source>
        <dbReference type="Pfam" id="PF13454"/>
    </source>
</evidence>
<reference evidence="2 3" key="1">
    <citation type="journal article" date="2023" name="Front. Microbiol.">
        <title>Phylogeography and host specificity of Pasteurellaceae pathogenic to sea-farmed fish in the north-east Atlantic.</title>
        <authorList>
            <person name="Gulla S."/>
            <person name="Colquhoun D.J."/>
            <person name="Olsen A.B."/>
            <person name="Spilsberg B."/>
            <person name="Lagesen K."/>
            <person name="Aakesson C.P."/>
            <person name="Strom S."/>
            <person name="Manji F."/>
            <person name="Birkbeck T.H."/>
            <person name="Nilsen H.K."/>
        </authorList>
    </citation>
    <scope>NUCLEOTIDE SEQUENCE [LARGE SCALE GENOMIC DNA]</scope>
    <source>
        <strain evidence="2 3">NVIB3131</strain>
    </source>
</reference>
<dbReference type="Proteomes" id="UP001226020">
    <property type="component" value="Unassembled WGS sequence"/>
</dbReference>
<protein>
    <submittedName>
        <fullName evidence="2">FAD/NAD(P)-binding protein</fullName>
    </submittedName>
</protein>
<evidence type="ECO:0000313" key="2">
    <source>
        <dbReference type="EMBL" id="MDP8148050.1"/>
    </source>
</evidence>
<gene>
    <name evidence="2" type="ORF">QJU57_03010</name>
</gene>
<dbReference type="InterPro" id="IPR038732">
    <property type="entry name" value="HpyO/CreE_NAD-binding"/>
</dbReference>
<dbReference type="EMBL" id="JASAXT010000004">
    <property type="protein sequence ID" value="MDP8148050.1"/>
    <property type="molecule type" value="Genomic_DNA"/>
</dbReference>
<name>A0AAW8CDZ6_9PAST</name>
<dbReference type="InterPro" id="IPR052189">
    <property type="entry name" value="L-asp_N-monooxygenase_NS-form"/>
</dbReference>
<keyword evidence="3" id="KW-1185">Reference proteome</keyword>